<gene>
    <name evidence="4" type="ORF">J4H85_13275</name>
</gene>
<feature type="DNA-binding region" description="H-T-H motif" evidence="2">
    <location>
        <begin position="30"/>
        <end position="49"/>
    </location>
</feature>
<dbReference type="GO" id="GO:0003677">
    <property type="term" value="F:DNA binding"/>
    <property type="evidence" value="ECO:0007669"/>
    <property type="project" value="UniProtKB-UniRule"/>
</dbReference>
<dbReference type="InterPro" id="IPR009057">
    <property type="entry name" value="Homeodomain-like_sf"/>
</dbReference>
<dbReference type="AlphaFoldDB" id="A0A939QNJ1"/>
<protein>
    <submittedName>
        <fullName evidence="4">TetR/AcrR family transcriptional regulator</fullName>
    </submittedName>
</protein>
<dbReference type="Pfam" id="PF00440">
    <property type="entry name" value="TetR_N"/>
    <property type="match status" value="1"/>
</dbReference>
<evidence type="ECO:0000256" key="1">
    <source>
        <dbReference type="ARBA" id="ARBA00023125"/>
    </source>
</evidence>
<reference evidence="4" key="1">
    <citation type="submission" date="2021-03" db="EMBL/GenBank/DDBJ databases">
        <title>Leucobacter chromiisoli sp. nov., isolated from chromium-containing soil of chemical plant.</title>
        <authorList>
            <person name="Xu Z."/>
        </authorList>
    </citation>
    <scope>NUCLEOTIDE SEQUENCE</scope>
    <source>
        <strain evidence="4">K 70/01</strain>
    </source>
</reference>
<accession>A0A939QNJ1</accession>
<proteinExistence type="predicted"/>
<dbReference type="Proteomes" id="UP000668403">
    <property type="component" value="Unassembled WGS sequence"/>
</dbReference>
<dbReference type="SUPFAM" id="SSF46689">
    <property type="entry name" value="Homeodomain-like"/>
    <property type="match status" value="1"/>
</dbReference>
<keyword evidence="5" id="KW-1185">Reference proteome</keyword>
<organism evidence="4 5">
    <name type="scientific">Leucobacter tardus</name>
    <dbReference type="NCBI Taxonomy" id="501483"/>
    <lineage>
        <taxon>Bacteria</taxon>
        <taxon>Bacillati</taxon>
        <taxon>Actinomycetota</taxon>
        <taxon>Actinomycetes</taxon>
        <taxon>Micrococcales</taxon>
        <taxon>Microbacteriaceae</taxon>
        <taxon>Leucobacter</taxon>
    </lineage>
</organism>
<evidence type="ECO:0000313" key="4">
    <source>
        <dbReference type="EMBL" id="MBO2990969.1"/>
    </source>
</evidence>
<dbReference type="PROSITE" id="PS50977">
    <property type="entry name" value="HTH_TETR_2"/>
    <property type="match status" value="1"/>
</dbReference>
<name>A0A939QNJ1_9MICO</name>
<keyword evidence="1 2" id="KW-0238">DNA-binding</keyword>
<comment type="caution">
    <text evidence="4">The sequence shown here is derived from an EMBL/GenBank/DDBJ whole genome shotgun (WGS) entry which is preliminary data.</text>
</comment>
<evidence type="ECO:0000256" key="2">
    <source>
        <dbReference type="PROSITE-ProRule" id="PRU00335"/>
    </source>
</evidence>
<sequence>MTDARVVRTRAALHRAATRLASERAVSAITVSDLAAEAGINRATFYKHYMSPNEALAAPLRDDLAVVRAREVSGAASLATVIEKLLGDTFDHIARFTDVYATAVEQPLDGVVSNVLSEHFTDAVAHFMESHDGAVLAFESDPALTARFVGSGVAGTVEAWLRAGSSDRPSLLRAISSCLPGWAHEERAPAR</sequence>
<evidence type="ECO:0000313" key="5">
    <source>
        <dbReference type="Proteomes" id="UP000668403"/>
    </source>
</evidence>
<dbReference type="EMBL" id="JAGFBF010000006">
    <property type="protein sequence ID" value="MBO2990969.1"/>
    <property type="molecule type" value="Genomic_DNA"/>
</dbReference>
<dbReference type="Gene3D" id="1.10.357.10">
    <property type="entry name" value="Tetracycline Repressor, domain 2"/>
    <property type="match status" value="1"/>
</dbReference>
<evidence type="ECO:0000259" key="3">
    <source>
        <dbReference type="PROSITE" id="PS50977"/>
    </source>
</evidence>
<dbReference type="PANTHER" id="PTHR43479:SF11">
    <property type="entry name" value="ACREF_ENVCD OPERON REPRESSOR-RELATED"/>
    <property type="match status" value="1"/>
</dbReference>
<dbReference type="PANTHER" id="PTHR43479">
    <property type="entry name" value="ACREF/ENVCD OPERON REPRESSOR-RELATED"/>
    <property type="match status" value="1"/>
</dbReference>
<dbReference type="InterPro" id="IPR001647">
    <property type="entry name" value="HTH_TetR"/>
</dbReference>
<dbReference type="RefSeq" id="WP_208240618.1">
    <property type="nucleotide sequence ID" value="NZ_BAAAQU010000001.1"/>
</dbReference>
<dbReference type="InterPro" id="IPR050624">
    <property type="entry name" value="HTH-type_Tx_Regulator"/>
</dbReference>
<feature type="domain" description="HTH tetR-type" evidence="3">
    <location>
        <begin position="7"/>
        <end position="67"/>
    </location>
</feature>